<dbReference type="PANTHER" id="PTHR34475:SF1">
    <property type="entry name" value="CYTOSKELETON PROTEIN RODZ"/>
    <property type="match status" value="1"/>
</dbReference>
<keyword evidence="2" id="KW-0472">Membrane</keyword>
<keyword evidence="2" id="KW-0812">Transmembrane</keyword>
<proteinExistence type="predicted"/>
<dbReference type="InterPro" id="IPR001387">
    <property type="entry name" value="Cro/C1-type_HTH"/>
</dbReference>
<reference evidence="5" key="1">
    <citation type="journal article" date="2019" name="Int. J. Syst. Evol. Microbiol.">
        <title>The Global Catalogue of Microorganisms (GCM) 10K type strain sequencing project: providing services to taxonomists for standard genome sequencing and annotation.</title>
        <authorList>
            <consortium name="The Broad Institute Genomics Platform"/>
            <consortium name="The Broad Institute Genome Sequencing Center for Infectious Disease"/>
            <person name="Wu L."/>
            <person name="Ma J."/>
        </authorList>
    </citation>
    <scope>NUCLEOTIDE SEQUENCE [LARGE SCALE GENOMIC DNA]</scope>
    <source>
        <strain evidence="5">SHR3</strain>
    </source>
</reference>
<name>A0ABW1AYI9_9RHOO</name>
<evidence type="ECO:0000256" key="2">
    <source>
        <dbReference type="SAM" id="Phobius"/>
    </source>
</evidence>
<evidence type="ECO:0000313" key="5">
    <source>
        <dbReference type="Proteomes" id="UP001595974"/>
    </source>
</evidence>
<dbReference type="SUPFAM" id="SSF47413">
    <property type="entry name" value="lambda repressor-like DNA-binding domains"/>
    <property type="match status" value="1"/>
</dbReference>
<comment type="caution">
    <text evidence="4">The sequence shown here is derived from an EMBL/GenBank/DDBJ whole genome shotgun (WGS) entry which is preliminary data.</text>
</comment>
<evidence type="ECO:0000313" key="4">
    <source>
        <dbReference type="EMBL" id="MFC5772311.1"/>
    </source>
</evidence>
<dbReference type="PANTHER" id="PTHR34475">
    <property type="match status" value="1"/>
</dbReference>
<dbReference type="RefSeq" id="WP_198363331.1">
    <property type="nucleotide sequence ID" value="NZ_JBHSOG010000114.1"/>
</dbReference>
<dbReference type="Proteomes" id="UP001595974">
    <property type="component" value="Unassembled WGS sequence"/>
</dbReference>
<dbReference type="InterPro" id="IPR050400">
    <property type="entry name" value="Bact_Cytoskel_RodZ"/>
</dbReference>
<dbReference type="InterPro" id="IPR025194">
    <property type="entry name" value="RodZ-like_C"/>
</dbReference>
<feature type="region of interest" description="Disordered" evidence="1">
    <location>
        <begin position="146"/>
        <end position="169"/>
    </location>
</feature>
<evidence type="ECO:0000259" key="3">
    <source>
        <dbReference type="Pfam" id="PF13464"/>
    </source>
</evidence>
<protein>
    <submittedName>
        <fullName evidence="4">Helix-turn-helix domain-containing protein</fullName>
    </submittedName>
</protein>
<sequence length="293" mass="29500">MQADSSPIPAAGGGSLSAGARLRQVREMRGESINEVSQALKLAPRQVEALESGRYEALPGLAFVRGFMRNYARYLSLDPAPLLEEVQAVLGQTNVDLSPVSNAGGDLPVGGRRRSSAGPVGIVAAVLLAIVIGGWYFDWFDTAPPHETAEDTAPPQAEPAPAASAADAASVEAPSAAAAPAAVAEVQGAAPAPVPPAAAPAPAGQGAAAQAVGPGASQLAFRFAGPSWVEVRDAAGAIVYSGTSAAGSTRNVQGRAPFALVIGNAAQVSLERDGQPVNLAPHTKGTVARLKLQ</sequence>
<accession>A0ABW1AYI9</accession>
<dbReference type="Gene3D" id="1.10.260.40">
    <property type="entry name" value="lambda repressor-like DNA-binding domains"/>
    <property type="match status" value="1"/>
</dbReference>
<keyword evidence="2" id="KW-1133">Transmembrane helix</keyword>
<feature type="domain" description="Cytoskeleton protein RodZ-like C-terminal" evidence="3">
    <location>
        <begin position="221"/>
        <end position="291"/>
    </location>
</feature>
<evidence type="ECO:0000256" key="1">
    <source>
        <dbReference type="SAM" id="MobiDB-lite"/>
    </source>
</evidence>
<feature type="compositionally biased region" description="Low complexity" evidence="1">
    <location>
        <begin position="153"/>
        <end position="169"/>
    </location>
</feature>
<feature type="transmembrane region" description="Helical" evidence="2">
    <location>
        <begin position="117"/>
        <end position="137"/>
    </location>
</feature>
<dbReference type="EMBL" id="JBHSOG010000114">
    <property type="protein sequence ID" value="MFC5772311.1"/>
    <property type="molecule type" value="Genomic_DNA"/>
</dbReference>
<organism evidence="4 5">
    <name type="scientific">Thauera sinica</name>
    <dbReference type="NCBI Taxonomy" id="2665146"/>
    <lineage>
        <taxon>Bacteria</taxon>
        <taxon>Pseudomonadati</taxon>
        <taxon>Pseudomonadota</taxon>
        <taxon>Betaproteobacteria</taxon>
        <taxon>Rhodocyclales</taxon>
        <taxon>Zoogloeaceae</taxon>
        <taxon>Thauera</taxon>
    </lineage>
</organism>
<gene>
    <name evidence="4" type="ORF">ACFPTN_23265</name>
</gene>
<dbReference type="CDD" id="cd00093">
    <property type="entry name" value="HTH_XRE"/>
    <property type="match status" value="1"/>
</dbReference>
<keyword evidence="5" id="KW-1185">Reference proteome</keyword>
<dbReference type="Pfam" id="PF13413">
    <property type="entry name" value="HTH_25"/>
    <property type="match status" value="1"/>
</dbReference>
<dbReference type="Pfam" id="PF13464">
    <property type="entry name" value="RodZ_C"/>
    <property type="match status" value="1"/>
</dbReference>
<dbReference type="InterPro" id="IPR010982">
    <property type="entry name" value="Lambda_DNA-bd_dom_sf"/>
</dbReference>